<keyword evidence="3" id="KW-1185">Reference proteome</keyword>
<feature type="region of interest" description="Disordered" evidence="1">
    <location>
        <begin position="1"/>
        <end position="39"/>
    </location>
</feature>
<reference evidence="2 3" key="1">
    <citation type="journal article" date="2018" name="Front. Microbiol.">
        <title>Genome-Wide Analysis of Corynespora cassiicola Leaf Fall Disease Putative Effectors.</title>
        <authorList>
            <person name="Lopez D."/>
            <person name="Ribeiro S."/>
            <person name="Label P."/>
            <person name="Fumanal B."/>
            <person name="Venisse J.S."/>
            <person name="Kohler A."/>
            <person name="de Oliveira R.R."/>
            <person name="Labutti K."/>
            <person name="Lipzen A."/>
            <person name="Lail K."/>
            <person name="Bauer D."/>
            <person name="Ohm R.A."/>
            <person name="Barry K.W."/>
            <person name="Spatafora J."/>
            <person name="Grigoriev I.V."/>
            <person name="Martin F.M."/>
            <person name="Pujade-Renaud V."/>
        </authorList>
    </citation>
    <scope>NUCLEOTIDE SEQUENCE [LARGE SCALE GENOMIC DNA]</scope>
    <source>
        <strain evidence="2 3">Philippines</strain>
    </source>
</reference>
<dbReference type="EMBL" id="KZ678136">
    <property type="protein sequence ID" value="PSN65829.1"/>
    <property type="molecule type" value="Genomic_DNA"/>
</dbReference>
<proteinExistence type="predicted"/>
<dbReference type="Proteomes" id="UP000240883">
    <property type="component" value="Unassembled WGS sequence"/>
</dbReference>
<evidence type="ECO:0000256" key="1">
    <source>
        <dbReference type="SAM" id="MobiDB-lite"/>
    </source>
</evidence>
<dbReference type="AlphaFoldDB" id="A0A2T2NKE0"/>
<protein>
    <submittedName>
        <fullName evidence="2">Uncharacterized protein</fullName>
    </submittedName>
</protein>
<feature type="region of interest" description="Disordered" evidence="1">
    <location>
        <begin position="63"/>
        <end position="86"/>
    </location>
</feature>
<organism evidence="2 3">
    <name type="scientific">Corynespora cassiicola Philippines</name>
    <dbReference type="NCBI Taxonomy" id="1448308"/>
    <lineage>
        <taxon>Eukaryota</taxon>
        <taxon>Fungi</taxon>
        <taxon>Dikarya</taxon>
        <taxon>Ascomycota</taxon>
        <taxon>Pezizomycotina</taxon>
        <taxon>Dothideomycetes</taxon>
        <taxon>Pleosporomycetidae</taxon>
        <taxon>Pleosporales</taxon>
        <taxon>Corynesporascaceae</taxon>
        <taxon>Corynespora</taxon>
    </lineage>
</organism>
<evidence type="ECO:0000313" key="2">
    <source>
        <dbReference type="EMBL" id="PSN65829.1"/>
    </source>
</evidence>
<feature type="compositionally biased region" description="Basic and acidic residues" evidence="1">
    <location>
        <begin position="1"/>
        <end position="12"/>
    </location>
</feature>
<sequence>MAPSRSLDERQKQPLARRIPPSAVYDAHTPSAASGPWEDRLRTLFPPRARCAADLWLPRARRAMGSAKPQIRRAPSTRARDGNDPSKTLPALAQCCRRQARCRWCFLADGTGPAARPLQPIAHGTATGFKTAPRAVASRGAAVPQAWAKRAVQRERPGERWLAAGAGQDVRGLLALSFPRGPKAEGGLVGFTPTTSVAAAVTRSRCARVFPGPPARMLHCSPIARRDNSMRKVRESYKC</sequence>
<evidence type="ECO:0000313" key="3">
    <source>
        <dbReference type="Proteomes" id="UP000240883"/>
    </source>
</evidence>
<gene>
    <name evidence="2" type="ORF">BS50DRAFT_621628</name>
</gene>
<accession>A0A2T2NKE0</accession>
<name>A0A2T2NKE0_CORCC</name>